<dbReference type="Pfam" id="PF08592">
    <property type="entry name" value="Anthrone_oxy"/>
    <property type="match status" value="1"/>
</dbReference>
<evidence type="ECO:0000313" key="7">
    <source>
        <dbReference type="EMBL" id="TGZ76198.1"/>
    </source>
</evidence>
<name>A0A4S2MNX5_9PEZI</name>
<dbReference type="AlphaFoldDB" id="A0A4S2MNX5"/>
<dbReference type="PANTHER" id="PTHR37278:SF1">
    <property type="entry name" value="AUTOPHAGY-RELATED PROTEIN 33-RELATED"/>
    <property type="match status" value="1"/>
</dbReference>
<dbReference type="InterPro" id="IPR051668">
    <property type="entry name" value="ATG33"/>
</dbReference>
<dbReference type="GO" id="GO:0016236">
    <property type="term" value="P:macroautophagy"/>
    <property type="evidence" value="ECO:0007669"/>
    <property type="project" value="TreeGrafter"/>
</dbReference>
<keyword evidence="8" id="KW-1185">Reference proteome</keyword>
<dbReference type="EMBL" id="ML220200">
    <property type="protein sequence ID" value="TGZ76198.1"/>
    <property type="molecule type" value="Genomic_DNA"/>
</dbReference>
<comment type="subcellular location">
    <subcellularLocation>
        <location evidence="1">Membrane</location>
        <topology evidence="1">Multi-pass membrane protein</topology>
    </subcellularLocation>
</comment>
<comment type="similarity">
    <text evidence="5">Belongs to the ATG33 family.</text>
</comment>
<accession>A0A4S2MNX5</accession>
<dbReference type="InParanoid" id="A0A4S2MNX5"/>
<feature type="transmembrane region" description="Helical" evidence="6">
    <location>
        <begin position="7"/>
        <end position="29"/>
    </location>
</feature>
<dbReference type="OrthoDB" id="5336366at2759"/>
<evidence type="ECO:0008006" key="9">
    <source>
        <dbReference type="Google" id="ProtNLM"/>
    </source>
</evidence>
<dbReference type="InterPro" id="IPR013901">
    <property type="entry name" value="Anthrone_oxy"/>
</dbReference>
<dbReference type="PANTHER" id="PTHR37278">
    <property type="entry name" value="AUTOPHAGY-RELATED PROTEIN 33-RELATED"/>
    <property type="match status" value="1"/>
</dbReference>
<protein>
    <recommendedName>
        <fullName evidence="9">DUF1772-domain-containing protein</fullName>
    </recommendedName>
</protein>
<sequence>MSALRKLIVALKISSAIALGLLSGVHFNFSTNTIQTLLNLPSASQAQRAFTTSIGLLRSTVRPLELLTTVALFGAYALSPKSGRHPYLLLAGAPVVVSIAVEKMKLAGVEMGVQRARTAKEGEVEVNGEVVRGGIEAWRQWALVRGGIVGLGFVLNVVGLYGDRFTS</sequence>
<evidence type="ECO:0000256" key="4">
    <source>
        <dbReference type="ARBA" id="ARBA00023136"/>
    </source>
</evidence>
<evidence type="ECO:0000256" key="6">
    <source>
        <dbReference type="SAM" id="Phobius"/>
    </source>
</evidence>
<organism evidence="7 8">
    <name type="scientific">Ascodesmis nigricans</name>
    <dbReference type="NCBI Taxonomy" id="341454"/>
    <lineage>
        <taxon>Eukaryota</taxon>
        <taxon>Fungi</taxon>
        <taxon>Dikarya</taxon>
        <taxon>Ascomycota</taxon>
        <taxon>Pezizomycotina</taxon>
        <taxon>Pezizomycetes</taxon>
        <taxon>Pezizales</taxon>
        <taxon>Ascodesmidaceae</taxon>
        <taxon>Ascodesmis</taxon>
    </lineage>
</organism>
<evidence type="ECO:0000256" key="2">
    <source>
        <dbReference type="ARBA" id="ARBA00022692"/>
    </source>
</evidence>
<reference evidence="7 8" key="1">
    <citation type="submission" date="2019-04" db="EMBL/GenBank/DDBJ databases">
        <title>Comparative genomics and transcriptomics to analyze fruiting body development in filamentous ascomycetes.</title>
        <authorList>
            <consortium name="DOE Joint Genome Institute"/>
            <person name="Lutkenhaus R."/>
            <person name="Traeger S."/>
            <person name="Breuer J."/>
            <person name="Kuo A."/>
            <person name="Lipzen A."/>
            <person name="Pangilinan J."/>
            <person name="Dilworth D."/>
            <person name="Sandor L."/>
            <person name="Poggeler S."/>
            <person name="Barry K."/>
            <person name="Grigoriev I.V."/>
            <person name="Nowrousian M."/>
        </authorList>
    </citation>
    <scope>NUCLEOTIDE SEQUENCE [LARGE SCALE GENOMIC DNA]</scope>
    <source>
        <strain evidence="7 8">CBS 389.68</strain>
    </source>
</reference>
<evidence type="ECO:0000313" key="8">
    <source>
        <dbReference type="Proteomes" id="UP000298138"/>
    </source>
</evidence>
<evidence type="ECO:0000256" key="5">
    <source>
        <dbReference type="ARBA" id="ARBA00038013"/>
    </source>
</evidence>
<proteinExistence type="inferred from homology"/>
<keyword evidence="3 6" id="KW-1133">Transmembrane helix</keyword>
<gene>
    <name evidence="7" type="ORF">EX30DRAFT_336900</name>
</gene>
<keyword evidence="2 6" id="KW-0812">Transmembrane</keyword>
<keyword evidence="4 6" id="KW-0472">Membrane</keyword>
<feature type="transmembrane region" description="Helical" evidence="6">
    <location>
        <begin position="142"/>
        <end position="162"/>
    </location>
</feature>
<evidence type="ECO:0000256" key="1">
    <source>
        <dbReference type="ARBA" id="ARBA00004141"/>
    </source>
</evidence>
<dbReference type="GO" id="GO:0000422">
    <property type="term" value="P:autophagy of mitochondrion"/>
    <property type="evidence" value="ECO:0007669"/>
    <property type="project" value="TreeGrafter"/>
</dbReference>
<dbReference type="Proteomes" id="UP000298138">
    <property type="component" value="Unassembled WGS sequence"/>
</dbReference>
<feature type="transmembrane region" description="Helical" evidence="6">
    <location>
        <begin position="85"/>
        <end position="101"/>
    </location>
</feature>
<dbReference type="GO" id="GO:0005741">
    <property type="term" value="C:mitochondrial outer membrane"/>
    <property type="evidence" value="ECO:0007669"/>
    <property type="project" value="TreeGrafter"/>
</dbReference>
<evidence type="ECO:0000256" key="3">
    <source>
        <dbReference type="ARBA" id="ARBA00022989"/>
    </source>
</evidence>